<reference evidence="1 3" key="2">
    <citation type="journal article" date="2014" name="BMC Genomics">
        <title>An improved genome release (version Mt4.0) for the model legume Medicago truncatula.</title>
        <authorList>
            <person name="Tang H."/>
            <person name="Krishnakumar V."/>
            <person name="Bidwell S."/>
            <person name="Rosen B."/>
            <person name="Chan A."/>
            <person name="Zhou S."/>
            <person name="Gentzbittel L."/>
            <person name="Childs K.L."/>
            <person name="Yandell M."/>
            <person name="Gundlach H."/>
            <person name="Mayer K.F."/>
            <person name="Schwartz D.C."/>
            <person name="Town C.D."/>
        </authorList>
    </citation>
    <scope>GENOME REANNOTATION</scope>
    <source>
        <strain evidence="2 3">cv. Jemalong A17</strain>
    </source>
</reference>
<proteinExistence type="predicted"/>
<sequence length="79" mass="9091">MHPQDSFVYVKACTRPYIWGGGSVLISYKDADTAGDFDSRKSNYGYIMTFVRKKQSRMGLRRDVDRARAQLGFEMFPSL</sequence>
<dbReference type="PaxDb" id="3880-AES62061"/>
<dbReference type="EMBL" id="CM001217">
    <property type="protein sequence ID" value="AES62061.1"/>
    <property type="molecule type" value="Genomic_DNA"/>
</dbReference>
<reference evidence="2" key="3">
    <citation type="submission" date="2015-04" db="UniProtKB">
        <authorList>
            <consortium name="EnsemblPlants"/>
        </authorList>
    </citation>
    <scope>IDENTIFICATION</scope>
    <source>
        <strain evidence="2">cv. Jemalong A17</strain>
    </source>
</reference>
<evidence type="ECO:0000313" key="1">
    <source>
        <dbReference type="EMBL" id="AES62061.1"/>
    </source>
</evidence>
<dbReference type="Proteomes" id="UP000002051">
    <property type="component" value="Unassembled WGS sequence"/>
</dbReference>
<evidence type="ECO:0000313" key="2">
    <source>
        <dbReference type="EnsemblPlants" id="AES62061"/>
    </source>
</evidence>
<keyword evidence="3" id="KW-1185">Reference proteome</keyword>
<gene>
    <name evidence="1" type="ordered locus">MTR_1g093290</name>
</gene>
<dbReference type="HOGENOM" id="CLU_2609591_0_0_1"/>
<reference evidence="1 3" key="1">
    <citation type="journal article" date="2011" name="Nature">
        <title>The Medicago genome provides insight into the evolution of rhizobial symbioses.</title>
        <authorList>
            <person name="Young N.D."/>
            <person name="Debelle F."/>
            <person name="Oldroyd G.E."/>
            <person name="Geurts R."/>
            <person name="Cannon S.B."/>
            <person name="Udvardi M.K."/>
            <person name="Benedito V.A."/>
            <person name="Mayer K.F."/>
            <person name="Gouzy J."/>
            <person name="Schoof H."/>
            <person name="Van de Peer Y."/>
            <person name="Proost S."/>
            <person name="Cook D.R."/>
            <person name="Meyers B.C."/>
            <person name="Spannagl M."/>
            <person name="Cheung F."/>
            <person name="De Mita S."/>
            <person name="Krishnakumar V."/>
            <person name="Gundlach H."/>
            <person name="Zhou S."/>
            <person name="Mudge J."/>
            <person name="Bharti A.K."/>
            <person name="Murray J.D."/>
            <person name="Naoumkina M.A."/>
            <person name="Rosen B."/>
            <person name="Silverstein K.A."/>
            <person name="Tang H."/>
            <person name="Rombauts S."/>
            <person name="Zhao P.X."/>
            <person name="Zhou P."/>
            <person name="Barbe V."/>
            <person name="Bardou P."/>
            <person name="Bechner M."/>
            <person name="Bellec A."/>
            <person name="Berger A."/>
            <person name="Berges H."/>
            <person name="Bidwell S."/>
            <person name="Bisseling T."/>
            <person name="Choisne N."/>
            <person name="Couloux A."/>
            <person name="Denny R."/>
            <person name="Deshpande S."/>
            <person name="Dai X."/>
            <person name="Doyle J.J."/>
            <person name="Dudez A.M."/>
            <person name="Farmer A.D."/>
            <person name="Fouteau S."/>
            <person name="Franken C."/>
            <person name="Gibelin C."/>
            <person name="Gish J."/>
            <person name="Goldstein S."/>
            <person name="Gonzalez A.J."/>
            <person name="Green P.J."/>
            <person name="Hallab A."/>
            <person name="Hartog M."/>
            <person name="Hua A."/>
            <person name="Humphray S.J."/>
            <person name="Jeong D.H."/>
            <person name="Jing Y."/>
            <person name="Jocker A."/>
            <person name="Kenton S.M."/>
            <person name="Kim D.J."/>
            <person name="Klee K."/>
            <person name="Lai H."/>
            <person name="Lang C."/>
            <person name="Lin S."/>
            <person name="Macmil S.L."/>
            <person name="Magdelenat G."/>
            <person name="Matthews L."/>
            <person name="McCorrison J."/>
            <person name="Monaghan E.L."/>
            <person name="Mun J.H."/>
            <person name="Najar F.Z."/>
            <person name="Nicholson C."/>
            <person name="Noirot C."/>
            <person name="O'Bleness M."/>
            <person name="Paule C.R."/>
            <person name="Poulain J."/>
            <person name="Prion F."/>
            <person name="Qin B."/>
            <person name="Qu C."/>
            <person name="Retzel E.F."/>
            <person name="Riddle C."/>
            <person name="Sallet E."/>
            <person name="Samain S."/>
            <person name="Samson N."/>
            <person name="Sanders I."/>
            <person name="Saurat O."/>
            <person name="Scarpelli C."/>
            <person name="Schiex T."/>
            <person name="Segurens B."/>
            <person name="Severin A.J."/>
            <person name="Sherrier D.J."/>
            <person name="Shi R."/>
            <person name="Sims S."/>
            <person name="Singer S.R."/>
            <person name="Sinharoy S."/>
            <person name="Sterck L."/>
            <person name="Viollet A."/>
            <person name="Wang B.B."/>
            <person name="Wang K."/>
            <person name="Wang M."/>
            <person name="Wang X."/>
            <person name="Warfsmann J."/>
            <person name="Weissenbach J."/>
            <person name="White D.D."/>
            <person name="White J.D."/>
            <person name="Wiley G.B."/>
            <person name="Wincker P."/>
            <person name="Xing Y."/>
            <person name="Yang L."/>
            <person name="Yao Z."/>
            <person name="Ying F."/>
            <person name="Zhai J."/>
            <person name="Zhou L."/>
            <person name="Zuber A."/>
            <person name="Denarie J."/>
            <person name="Dixon R.A."/>
            <person name="May G.D."/>
            <person name="Schwartz D.C."/>
            <person name="Rogers J."/>
            <person name="Quetier F."/>
            <person name="Town C.D."/>
            <person name="Roe B.A."/>
        </authorList>
    </citation>
    <scope>NUCLEOTIDE SEQUENCE [LARGE SCALE GENOMIC DNA]</scope>
    <source>
        <strain evidence="1">A17</strain>
        <strain evidence="2 3">cv. Jemalong A17</strain>
    </source>
</reference>
<protein>
    <submittedName>
        <fullName evidence="1 2">Uncharacterized protein</fullName>
    </submittedName>
</protein>
<dbReference type="AlphaFoldDB" id="G7I480"/>
<evidence type="ECO:0000313" key="3">
    <source>
        <dbReference type="Proteomes" id="UP000002051"/>
    </source>
</evidence>
<name>G7I480_MEDTR</name>
<accession>G7I480</accession>
<organism evidence="1 3">
    <name type="scientific">Medicago truncatula</name>
    <name type="common">Barrel medic</name>
    <name type="synonym">Medicago tribuloides</name>
    <dbReference type="NCBI Taxonomy" id="3880"/>
    <lineage>
        <taxon>Eukaryota</taxon>
        <taxon>Viridiplantae</taxon>
        <taxon>Streptophyta</taxon>
        <taxon>Embryophyta</taxon>
        <taxon>Tracheophyta</taxon>
        <taxon>Spermatophyta</taxon>
        <taxon>Magnoliopsida</taxon>
        <taxon>eudicotyledons</taxon>
        <taxon>Gunneridae</taxon>
        <taxon>Pentapetalae</taxon>
        <taxon>rosids</taxon>
        <taxon>fabids</taxon>
        <taxon>Fabales</taxon>
        <taxon>Fabaceae</taxon>
        <taxon>Papilionoideae</taxon>
        <taxon>50 kb inversion clade</taxon>
        <taxon>NPAAA clade</taxon>
        <taxon>Hologalegina</taxon>
        <taxon>IRL clade</taxon>
        <taxon>Trifolieae</taxon>
        <taxon>Medicago</taxon>
    </lineage>
</organism>
<dbReference type="EnsemblPlants" id="AES62061">
    <property type="protein sequence ID" value="AES62061"/>
    <property type="gene ID" value="MTR_1g093290"/>
</dbReference>